<proteinExistence type="predicted"/>
<dbReference type="CDD" id="cd00118">
    <property type="entry name" value="LysM"/>
    <property type="match status" value="2"/>
</dbReference>
<dbReference type="SUPFAM" id="SSF54106">
    <property type="entry name" value="LysM domain"/>
    <property type="match status" value="2"/>
</dbReference>
<evidence type="ECO:0000313" key="3">
    <source>
        <dbReference type="EMBL" id="BCJ39878.1"/>
    </source>
</evidence>
<dbReference type="InterPro" id="IPR052196">
    <property type="entry name" value="Bact_Kbp"/>
</dbReference>
<dbReference type="InterPro" id="IPR037120">
    <property type="entry name" value="Haem_peroxidase_sf_animal"/>
</dbReference>
<dbReference type="Proteomes" id="UP000676967">
    <property type="component" value="Chromosome"/>
</dbReference>
<dbReference type="Gene3D" id="3.10.350.10">
    <property type="entry name" value="LysM domain"/>
    <property type="match status" value="2"/>
</dbReference>
<organism evidence="3 4">
    <name type="scientific">Actinoplanes ianthinogenes</name>
    <dbReference type="NCBI Taxonomy" id="122358"/>
    <lineage>
        <taxon>Bacteria</taxon>
        <taxon>Bacillati</taxon>
        <taxon>Actinomycetota</taxon>
        <taxon>Actinomycetes</taxon>
        <taxon>Micromonosporales</taxon>
        <taxon>Micromonosporaceae</taxon>
        <taxon>Actinoplanes</taxon>
    </lineage>
</organism>
<dbReference type="InterPro" id="IPR010255">
    <property type="entry name" value="Haem_peroxidase_sf"/>
</dbReference>
<dbReference type="Pfam" id="PF01476">
    <property type="entry name" value="LysM"/>
    <property type="match status" value="2"/>
</dbReference>
<evidence type="ECO:0000256" key="1">
    <source>
        <dbReference type="SAM" id="MobiDB-lite"/>
    </source>
</evidence>
<accession>A0ABM7LKW4</accession>
<dbReference type="SUPFAM" id="SSF48113">
    <property type="entry name" value="Heme-dependent peroxidases"/>
    <property type="match status" value="1"/>
</dbReference>
<name>A0ABM7LKW4_9ACTN</name>
<evidence type="ECO:0000313" key="4">
    <source>
        <dbReference type="Proteomes" id="UP000676967"/>
    </source>
</evidence>
<protein>
    <recommendedName>
        <fullName evidence="2">LysM domain-containing protein</fullName>
    </recommendedName>
</protein>
<dbReference type="InterPro" id="IPR019791">
    <property type="entry name" value="Haem_peroxidase_animal"/>
</dbReference>
<dbReference type="SMART" id="SM00257">
    <property type="entry name" value="LysM"/>
    <property type="match status" value="2"/>
</dbReference>
<keyword evidence="4" id="KW-1185">Reference proteome</keyword>
<dbReference type="InterPro" id="IPR018392">
    <property type="entry name" value="LysM"/>
</dbReference>
<dbReference type="InterPro" id="IPR036779">
    <property type="entry name" value="LysM_dom_sf"/>
</dbReference>
<gene>
    <name evidence="3" type="ORF">Aiant_05350</name>
</gene>
<reference evidence="3 4" key="1">
    <citation type="submission" date="2020-08" db="EMBL/GenBank/DDBJ databases">
        <title>Whole genome shotgun sequence of Actinoplanes ianthinogenes NBRC 13996.</title>
        <authorList>
            <person name="Komaki H."/>
            <person name="Tamura T."/>
        </authorList>
    </citation>
    <scope>NUCLEOTIDE SEQUENCE [LARGE SCALE GENOMIC DNA]</scope>
    <source>
        <strain evidence="3 4">NBRC 13996</strain>
    </source>
</reference>
<feature type="compositionally biased region" description="Basic and acidic residues" evidence="1">
    <location>
        <begin position="22"/>
        <end position="31"/>
    </location>
</feature>
<dbReference type="PROSITE" id="PS51782">
    <property type="entry name" value="LYSM"/>
    <property type="match status" value="2"/>
</dbReference>
<feature type="domain" description="LysM" evidence="2">
    <location>
        <begin position="373"/>
        <end position="422"/>
    </location>
</feature>
<evidence type="ECO:0000259" key="2">
    <source>
        <dbReference type="PROSITE" id="PS51782"/>
    </source>
</evidence>
<dbReference type="PANTHER" id="PTHR34700:SF4">
    <property type="entry name" value="PHAGE-LIKE ELEMENT PBSX PROTEIN XKDP"/>
    <property type="match status" value="1"/>
</dbReference>
<dbReference type="EMBL" id="AP023356">
    <property type="protein sequence ID" value="BCJ39878.1"/>
    <property type="molecule type" value="Genomic_DNA"/>
</dbReference>
<feature type="domain" description="LysM" evidence="2">
    <location>
        <begin position="433"/>
        <end position="482"/>
    </location>
</feature>
<dbReference type="PANTHER" id="PTHR34700">
    <property type="entry name" value="POTASSIUM BINDING PROTEIN KBP"/>
    <property type="match status" value="1"/>
</dbReference>
<dbReference type="RefSeq" id="WP_212846922.1">
    <property type="nucleotide sequence ID" value="NZ_AP023356.1"/>
</dbReference>
<sequence length="486" mass="53046">MKLGKVTTLTDNTQPPFKRPPGKTDDNDLPREPAAPGNIEHDRAALIGDPRNDENLIVAQLHVAFLKAHNALVAQGLSFNDASRTLRQHYQHIVVHDFLKRIAEPAVVDDIVSHGNRWFNPAAEPFRMPLEFSFAGYRLGHTMVRAAYNFNLNFNLHGGVPASLGLLFTFTALSGEVGDFKTIPENWIIEWENVIGTGPNVSNARRLDTNIATKDDEALFGLRTLTGETETPPDAARLPVRNLLRGYRMRLPTGQAVAHLLDLPVLSKDEVLAAAGDAKQVAALTAGGFESRTPLWYYVLAEAAHFHNGQRLGPVGSTLVAEVLIGLVRRSQDSILRQAGWKPHLPAAKAGTFELADLLRFAGVLGGTAPKPRTYKVKKGDTLAGIAKAELGNADRWPQIYLLNRAIIRNPNQIFPGQVLALPPTTPVGTIPKLYTVKKNDTLSSIAKAQLGSASKWPAIFKANRDVIDDPDRIIPGQILVIPEKG</sequence>
<dbReference type="Pfam" id="PF03098">
    <property type="entry name" value="An_peroxidase"/>
    <property type="match status" value="1"/>
</dbReference>
<dbReference type="Gene3D" id="1.10.640.10">
    <property type="entry name" value="Haem peroxidase domain superfamily, animal type"/>
    <property type="match status" value="1"/>
</dbReference>
<feature type="region of interest" description="Disordered" evidence="1">
    <location>
        <begin position="1"/>
        <end position="38"/>
    </location>
</feature>